<feature type="chain" id="PRO_5011739030" description="Ice-binding protein C-terminal domain-containing protein" evidence="2">
    <location>
        <begin position="27"/>
        <end position="195"/>
    </location>
</feature>
<accession>A0A1I3DAK4</accession>
<feature type="domain" description="Ice-binding protein C-terminal" evidence="3">
    <location>
        <begin position="169"/>
        <end position="193"/>
    </location>
</feature>
<keyword evidence="2" id="KW-0732">Signal</keyword>
<evidence type="ECO:0000313" key="5">
    <source>
        <dbReference type="Proteomes" id="UP000199377"/>
    </source>
</evidence>
<evidence type="ECO:0000256" key="1">
    <source>
        <dbReference type="SAM" id="Phobius"/>
    </source>
</evidence>
<keyword evidence="5" id="KW-1185">Reference proteome</keyword>
<keyword evidence="1" id="KW-0472">Membrane</keyword>
<dbReference type="InterPro" id="IPR013424">
    <property type="entry name" value="Ice-binding_C"/>
</dbReference>
<protein>
    <recommendedName>
        <fullName evidence="3">Ice-binding protein C-terminal domain-containing protein</fullName>
    </recommendedName>
</protein>
<proteinExistence type="predicted"/>
<organism evidence="4 5">
    <name type="scientific">Albimonas pacifica</name>
    <dbReference type="NCBI Taxonomy" id="1114924"/>
    <lineage>
        <taxon>Bacteria</taxon>
        <taxon>Pseudomonadati</taxon>
        <taxon>Pseudomonadota</taxon>
        <taxon>Alphaproteobacteria</taxon>
        <taxon>Rhodobacterales</taxon>
        <taxon>Paracoccaceae</taxon>
        <taxon>Albimonas</taxon>
    </lineage>
</organism>
<dbReference type="EMBL" id="FOQH01000002">
    <property type="protein sequence ID" value="SFH83588.1"/>
    <property type="molecule type" value="Genomic_DNA"/>
</dbReference>
<dbReference type="Pfam" id="PF07589">
    <property type="entry name" value="PEP-CTERM"/>
    <property type="match status" value="1"/>
</dbReference>
<keyword evidence="1" id="KW-0812">Transmembrane</keyword>
<dbReference type="Proteomes" id="UP000199377">
    <property type="component" value="Unassembled WGS sequence"/>
</dbReference>
<evidence type="ECO:0000313" key="4">
    <source>
        <dbReference type="EMBL" id="SFH83588.1"/>
    </source>
</evidence>
<feature type="signal peptide" evidence="2">
    <location>
        <begin position="1"/>
        <end position="26"/>
    </location>
</feature>
<dbReference type="RefSeq" id="WP_143103256.1">
    <property type="nucleotide sequence ID" value="NZ_FOQH01000002.1"/>
</dbReference>
<evidence type="ECO:0000256" key="2">
    <source>
        <dbReference type="SAM" id="SignalP"/>
    </source>
</evidence>
<dbReference type="AlphaFoldDB" id="A0A1I3DAK4"/>
<sequence length="195" mass="19547">MTIATMRAAAAALAIGLCAAAGEAGALVHEEVGDAGADFGSAQAVDASTLTGISGTLTEGDNDLYVFVLTAPTYVSVLNLLPDISGDESYDIIDIGFGPLSAPEPYCFDCYYSGSGAGSVAFLDVLVGPGTYYLGIVDTDLITEDPEAPPPIALGAYSFDVVLSAGPVAVPLPGAAGLAMLGLGALGLVARRRRA</sequence>
<evidence type="ECO:0000259" key="3">
    <source>
        <dbReference type="Pfam" id="PF07589"/>
    </source>
</evidence>
<reference evidence="4 5" key="1">
    <citation type="submission" date="2016-10" db="EMBL/GenBank/DDBJ databases">
        <authorList>
            <person name="de Groot N.N."/>
        </authorList>
    </citation>
    <scope>NUCLEOTIDE SEQUENCE [LARGE SCALE GENOMIC DNA]</scope>
    <source>
        <strain evidence="4 5">CGMCC 1.11030</strain>
    </source>
</reference>
<feature type="transmembrane region" description="Helical" evidence="1">
    <location>
        <begin position="168"/>
        <end position="190"/>
    </location>
</feature>
<gene>
    <name evidence="4" type="ORF">SAMN05216258_102472</name>
</gene>
<name>A0A1I3DAK4_9RHOB</name>
<keyword evidence="1" id="KW-1133">Transmembrane helix</keyword>
<dbReference type="OrthoDB" id="9917759at2"/>